<sequence length="355" mass="38068">MSQMLAVCTTGKADPMVELRRIDIPPLGDDQVRVKVVAAAANPADWKSASIRKVTSVIGCDFAGTVTETGRNVTDSGNFKVGDRVVGFVQGCLELNGAFSEYVTASSSTVIHIPDSWHFESAAQLAACSLTACQALYQSQTPALPSPENPTSTPFDLLVWGGASSAGHFTIQLAKLGGLRVITTASPKHFDRLKNELGLEADRLFDYNDPEVTRKIRAYTNGNLRHAVDCISEGSTPNQVNECMSEEGGTVSTLIPTQSDRPEVKHVVSVAYMLFGKAFDFPFPCEASPGMVEFANKSSRMIEKLVAGGKMVLAPIKVFPDGLAGVQEGLEYMKSGKVSGEKVVFRISDTPELKA</sequence>
<dbReference type="PANTHER" id="PTHR45348">
    <property type="entry name" value="HYPOTHETICAL OXIDOREDUCTASE (EUROFUNG)"/>
    <property type="match status" value="1"/>
</dbReference>
<dbReference type="EMBL" id="JAACJM010000037">
    <property type="protein sequence ID" value="KAF5362712.1"/>
    <property type="molecule type" value="Genomic_DNA"/>
</dbReference>
<organism evidence="2 3">
    <name type="scientific">Tetrapyrgos nigripes</name>
    <dbReference type="NCBI Taxonomy" id="182062"/>
    <lineage>
        <taxon>Eukaryota</taxon>
        <taxon>Fungi</taxon>
        <taxon>Dikarya</taxon>
        <taxon>Basidiomycota</taxon>
        <taxon>Agaricomycotina</taxon>
        <taxon>Agaricomycetes</taxon>
        <taxon>Agaricomycetidae</taxon>
        <taxon>Agaricales</taxon>
        <taxon>Marasmiineae</taxon>
        <taxon>Marasmiaceae</taxon>
        <taxon>Tetrapyrgos</taxon>
    </lineage>
</organism>
<keyword evidence="3" id="KW-1185">Reference proteome</keyword>
<dbReference type="InterPro" id="IPR013149">
    <property type="entry name" value="ADH-like_C"/>
</dbReference>
<dbReference type="Pfam" id="PF08240">
    <property type="entry name" value="ADH_N"/>
    <property type="match status" value="1"/>
</dbReference>
<feature type="domain" description="Enoyl reductase (ER)" evidence="1">
    <location>
        <begin position="12"/>
        <end position="345"/>
    </location>
</feature>
<dbReference type="GO" id="GO:0016651">
    <property type="term" value="F:oxidoreductase activity, acting on NAD(P)H"/>
    <property type="evidence" value="ECO:0007669"/>
    <property type="project" value="InterPro"/>
</dbReference>
<evidence type="ECO:0000313" key="3">
    <source>
        <dbReference type="Proteomes" id="UP000559256"/>
    </source>
</evidence>
<dbReference type="CDD" id="cd08249">
    <property type="entry name" value="enoyl_reductase_like"/>
    <property type="match status" value="1"/>
</dbReference>
<dbReference type="SUPFAM" id="SSF50129">
    <property type="entry name" value="GroES-like"/>
    <property type="match status" value="1"/>
</dbReference>
<dbReference type="PANTHER" id="PTHR45348:SF2">
    <property type="entry name" value="ZINC-TYPE ALCOHOL DEHYDROGENASE-LIKE PROTEIN C2E1P3.01"/>
    <property type="match status" value="1"/>
</dbReference>
<dbReference type="OrthoDB" id="3233595at2759"/>
<dbReference type="Pfam" id="PF00107">
    <property type="entry name" value="ADH_zinc_N"/>
    <property type="match status" value="1"/>
</dbReference>
<evidence type="ECO:0000313" key="2">
    <source>
        <dbReference type="EMBL" id="KAF5362712.1"/>
    </source>
</evidence>
<reference evidence="2 3" key="1">
    <citation type="journal article" date="2020" name="ISME J.">
        <title>Uncovering the hidden diversity of litter-decomposition mechanisms in mushroom-forming fungi.</title>
        <authorList>
            <person name="Floudas D."/>
            <person name="Bentzer J."/>
            <person name="Ahren D."/>
            <person name="Johansson T."/>
            <person name="Persson P."/>
            <person name="Tunlid A."/>
        </authorList>
    </citation>
    <scope>NUCLEOTIDE SEQUENCE [LARGE SCALE GENOMIC DNA]</scope>
    <source>
        <strain evidence="2 3">CBS 291.85</strain>
    </source>
</reference>
<dbReference type="SUPFAM" id="SSF51735">
    <property type="entry name" value="NAD(P)-binding Rossmann-fold domains"/>
    <property type="match status" value="1"/>
</dbReference>
<name>A0A8H5GD22_9AGAR</name>
<dbReference type="InterPro" id="IPR036291">
    <property type="entry name" value="NAD(P)-bd_dom_sf"/>
</dbReference>
<proteinExistence type="predicted"/>
<accession>A0A8H5GD22</accession>
<protein>
    <recommendedName>
        <fullName evidence="1">Enoyl reductase (ER) domain-containing protein</fullName>
    </recommendedName>
</protein>
<dbReference type="SMART" id="SM00829">
    <property type="entry name" value="PKS_ER"/>
    <property type="match status" value="1"/>
</dbReference>
<dbReference type="Gene3D" id="3.90.180.10">
    <property type="entry name" value="Medium-chain alcohol dehydrogenases, catalytic domain"/>
    <property type="match status" value="1"/>
</dbReference>
<dbReference type="AlphaFoldDB" id="A0A8H5GD22"/>
<dbReference type="InterPro" id="IPR020843">
    <property type="entry name" value="ER"/>
</dbReference>
<dbReference type="Gene3D" id="3.40.50.720">
    <property type="entry name" value="NAD(P)-binding Rossmann-like Domain"/>
    <property type="match status" value="1"/>
</dbReference>
<dbReference type="Proteomes" id="UP000559256">
    <property type="component" value="Unassembled WGS sequence"/>
</dbReference>
<evidence type="ECO:0000259" key="1">
    <source>
        <dbReference type="SMART" id="SM00829"/>
    </source>
</evidence>
<gene>
    <name evidence="2" type="ORF">D9758_011743</name>
</gene>
<comment type="caution">
    <text evidence="2">The sequence shown here is derived from an EMBL/GenBank/DDBJ whole genome shotgun (WGS) entry which is preliminary data.</text>
</comment>
<dbReference type="InterPro" id="IPR013154">
    <property type="entry name" value="ADH-like_N"/>
</dbReference>
<dbReference type="InterPro" id="IPR011032">
    <property type="entry name" value="GroES-like_sf"/>
</dbReference>
<dbReference type="InterPro" id="IPR047122">
    <property type="entry name" value="Trans-enoyl_RdTase-like"/>
</dbReference>